<dbReference type="AlphaFoldDB" id="A0A7N4V5K1"/>
<dbReference type="GO" id="GO:0016020">
    <property type="term" value="C:membrane"/>
    <property type="evidence" value="ECO:0007669"/>
    <property type="project" value="Ensembl"/>
</dbReference>
<dbReference type="GO" id="GO:0046872">
    <property type="term" value="F:metal ion binding"/>
    <property type="evidence" value="ECO:0007669"/>
    <property type="project" value="UniProtKB-KW"/>
</dbReference>
<dbReference type="Pfam" id="PF16123">
    <property type="entry name" value="HAGH_C"/>
    <property type="match status" value="1"/>
</dbReference>
<evidence type="ECO:0000256" key="3">
    <source>
        <dbReference type="ARBA" id="ARBA00022723"/>
    </source>
</evidence>
<dbReference type="InterPro" id="IPR035680">
    <property type="entry name" value="Clx_II_MBL"/>
</dbReference>
<name>A0A7N4V5K1_SARHA</name>
<dbReference type="SMART" id="SM00849">
    <property type="entry name" value="Lactamase_B"/>
    <property type="match status" value="1"/>
</dbReference>
<sequence length="376" mass="41877">MATTVVAGLKHPGLRGALGYRGFLRGACARGAQRSSARTPRSEPGPWPPGVEYIPRKKAKNPMKAVGLAWYNLYARTWLGYLLYRKQLQRARHRYPDGHSTVQPRVFNGVKVLPIPVLLDNYSYLIIDTQSKLAVAVDPSDPRAVQAYIEKEGVTLVAILCTHKHWDHSGGNRELRRQNRGCRVYGNPQDGIAHLTHPLCHQDMVSVGRLQFQALATPGHTRGHMIYVLDGEPYKGPSCLFSGDVLFLSGCGRIFEGTPATMLNSLDLIMGLGDDTLLWPGHEYAEENLSFAGLVEPENVAREKKMQWVQQQRLEHRSTCPSTIGEEKTYNPFLRTHCLALQEALGPLPGPGGDAGPSRARLLEELRRRKDQHKGK</sequence>
<dbReference type="PANTHER" id="PTHR11935">
    <property type="entry name" value="BETA LACTAMASE DOMAIN"/>
    <property type="match status" value="1"/>
</dbReference>
<dbReference type="NCBIfam" id="TIGR03413">
    <property type="entry name" value="GSH_gloB"/>
    <property type="match status" value="1"/>
</dbReference>
<organism evidence="8 9">
    <name type="scientific">Sarcophilus harrisii</name>
    <name type="common">Tasmanian devil</name>
    <name type="synonym">Sarcophilus laniarius</name>
    <dbReference type="NCBI Taxonomy" id="9305"/>
    <lineage>
        <taxon>Eukaryota</taxon>
        <taxon>Metazoa</taxon>
        <taxon>Chordata</taxon>
        <taxon>Craniata</taxon>
        <taxon>Vertebrata</taxon>
        <taxon>Euteleostomi</taxon>
        <taxon>Mammalia</taxon>
        <taxon>Metatheria</taxon>
        <taxon>Dasyuromorphia</taxon>
        <taxon>Dasyuridae</taxon>
        <taxon>Sarcophilus</taxon>
    </lineage>
</organism>
<evidence type="ECO:0000256" key="5">
    <source>
        <dbReference type="ARBA" id="ARBA00022833"/>
    </source>
</evidence>
<keyword evidence="3" id="KW-0479">Metal-binding</keyword>
<reference evidence="8" key="3">
    <citation type="submission" date="2025-09" db="UniProtKB">
        <authorList>
            <consortium name="Ensembl"/>
        </authorList>
    </citation>
    <scope>IDENTIFICATION</scope>
</reference>
<gene>
    <name evidence="8" type="primary">PNKD</name>
</gene>
<dbReference type="GO" id="GO:0004416">
    <property type="term" value="F:hydroxyacylglutathione hydrolase activity"/>
    <property type="evidence" value="ECO:0007669"/>
    <property type="project" value="InterPro"/>
</dbReference>
<dbReference type="InterPro" id="IPR001279">
    <property type="entry name" value="Metallo-B-lactamas"/>
</dbReference>
<evidence type="ECO:0000259" key="7">
    <source>
        <dbReference type="SMART" id="SM00849"/>
    </source>
</evidence>
<dbReference type="Gene3D" id="3.60.15.10">
    <property type="entry name" value="Ribonuclease Z/Hydroxyacylglutathione hydrolase-like"/>
    <property type="match status" value="1"/>
</dbReference>
<evidence type="ECO:0000313" key="8">
    <source>
        <dbReference type="Ensembl" id="ENSSHAP00000040259.1"/>
    </source>
</evidence>
<dbReference type="InParanoid" id="A0A7N4V5K1"/>
<dbReference type="CDD" id="cd07723">
    <property type="entry name" value="hydroxyacylglutathione_hydrolase_MBL-fold"/>
    <property type="match status" value="1"/>
</dbReference>
<dbReference type="Proteomes" id="UP000007648">
    <property type="component" value="Unassembled WGS sequence"/>
</dbReference>
<dbReference type="InterPro" id="IPR017782">
    <property type="entry name" value="Hydroxyacylglutathione_Hdrlase"/>
</dbReference>
<comment type="similarity">
    <text evidence="2">Belongs to the metallo-beta-lactamase superfamily. Glyoxalase II family.</text>
</comment>
<comment type="cofactor">
    <cofactor evidence="1">
        <name>Zn(2+)</name>
        <dbReference type="ChEBI" id="CHEBI:29105"/>
    </cofactor>
</comment>
<dbReference type="GO" id="GO:0005739">
    <property type="term" value="C:mitochondrion"/>
    <property type="evidence" value="ECO:0007669"/>
    <property type="project" value="Ensembl"/>
</dbReference>
<evidence type="ECO:0000256" key="6">
    <source>
        <dbReference type="SAM" id="MobiDB-lite"/>
    </source>
</evidence>
<keyword evidence="9" id="KW-1185">Reference proteome</keyword>
<dbReference type="SUPFAM" id="SSF56281">
    <property type="entry name" value="Metallo-hydrolase/oxidoreductase"/>
    <property type="match status" value="1"/>
</dbReference>
<dbReference type="FunCoup" id="A0A7N4V5K1">
    <property type="interactions" value="424"/>
</dbReference>
<dbReference type="GO" id="GO:0099523">
    <property type="term" value="C:presynaptic cytosol"/>
    <property type="evidence" value="ECO:0007669"/>
    <property type="project" value="Ensembl"/>
</dbReference>
<keyword evidence="5" id="KW-0862">Zinc</keyword>
<dbReference type="GO" id="GO:0032225">
    <property type="term" value="P:regulation of synaptic transmission, dopaminergic"/>
    <property type="evidence" value="ECO:0007669"/>
    <property type="project" value="Ensembl"/>
</dbReference>
<dbReference type="Ensembl" id="ENSSHAT00000033607.1">
    <property type="protein sequence ID" value="ENSSHAP00000040259.1"/>
    <property type="gene ID" value="ENSSHAG00000023370.1"/>
</dbReference>
<dbReference type="GO" id="GO:0050884">
    <property type="term" value="P:neuromuscular process controlling posture"/>
    <property type="evidence" value="ECO:0007669"/>
    <property type="project" value="Ensembl"/>
</dbReference>
<keyword evidence="4" id="KW-0378">Hydrolase</keyword>
<evidence type="ECO:0000256" key="2">
    <source>
        <dbReference type="ARBA" id="ARBA00006759"/>
    </source>
</evidence>
<evidence type="ECO:0000256" key="1">
    <source>
        <dbReference type="ARBA" id="ARBA00001947"/>
    </source>
</evidence>
<feature type="region of interest" description="Disordered" evidence="6">
    <location>
        <begin position="348"/>
        <end position="376"/>
    </location>
</feature>
<dbReference type="InterPro" id="IPR032282">
    <property type="entry name" value="HAGH_C"/>
</dbReference>
<dbReference type="GO" id="GO:0019243">
    <property type="term" value="P:methylglyoxal catabolic process to D-lactate via S-lactoyl-glutathione"/>
    <property type="evidence" value="ECO:0007669"/>
    <property type="project" value="InterPro"/>
</dbReference>
<evidence type="ECO:0000313" key="9">
    <source>
        <dbReference type="Proteomes" id="UP000007648"/>
    </source>
</evidence>
<dbReference type="GO" id="GO:0042053">
    <property type="term" value="P:regulation of dopamine metabolic process"/>
    <property type="evidence" value="ECO:0007669"/>
    <property type="project" value="Ensembl"/>
</dbReference>
<dbReference type="GeneTree" id="ENSGT00940000158887"/>
<reference evidence="8 9" key="1">
    <citation type="journal article" date="2011" name="Proc. Natl. Acad. Sci. U.S.A.">
        <title>Genetic diversity and population structure of the endangered marsupial Sarcophilus harrisii (Tasmanian devil).</title>
        <authorList>
            <person name="Miller W."/>
            <person name="Hayes V.M."/>
            <person name="Ratan A."/>
            <person name="Petersen D.C."/>
            <person name="Wittekindt N.E."/>
            <person name="Miller J."/>
            <person name="Walenz B."/>
            <person name="Knight J."/>
            <person name="Qi J."/>
            <person name="Zhao F."/>
            <person name="Wang Q."/>
            <person name="Bedoya-Reina O.C."/>
            <person name="Katiyar N."/>
            <person name="Tomsho L.P."/>
            <person name="Kasson L.M."/>
            <person name="Hardie R.A."/>
            <person name="Woodbridge P."/>
            <person name="Tindall E.A."/>
            <person name="Bertelsen M.F."/>
            <person name="Dixon D."/>
            <person name="Pyecroft S."/>
            <person name="Helgen K.M."/>
            <person name="Lesk A.M."/>
            <person name="Pringle T.H."/>
            <person name="Patterson N."/>
            <person name="Zhang Y."/>
            <person name="Kreiss A."/>
            <person name="Woods G.M."/>
            <person name="Jones M.E."/>
            <person name="Schuster S.C."/>
        </authorList>
    </citation>
    <scope>NUCLEOTIDE SEQUENCE [LARGE SCALE GENOMIC DNA]</scope>
</reference>
<dbReference type="PANTHER" id="PTHR11935:SF116">
    <property type="entry name" value="HYDROLASE PNKD-RELATED"/>
    <property type="match status" value="1"/>
</dbReference>
<accession>A0A7N4V5K1</accession>
<dbReference type="InterPro" id="IPR036866">
    <property type="entry name" value="RibonucZ/Hydroxyglut_hydro"/>
</dbReference>
<evidence type="ECO:0000256" key="4">
    <source>
        <dbReference type="ARBA" id="ARBA00022801"/>
    </source>
</evidence>
<dbReference type="Pfam" id="PF00753">
    <property type="entry name" value="Lactamase_B"/>
    <property type="match status" value="1"/>
</dbReference>
<proteinExistence type="inferred from homology"/>
<dbReference type="HAMAP" id="MF_01374">
    <property type="entry name" value="Glyoxalase_2"/>
    <property type="match status" value="1"/>
</dbReference>
<protein>
    <submittedName>
        <fullName evidence="8">PNKD metallo-beta-lactamase domain containing</fullName>
    </submittedName>
</protein>
<reference evidence="8" key="2">
    <citation type="submission" date="2025-08" db="UniProtKB">
        <authorList>
            <consortium name="Ensembl"/>
        </authorList>
    </citation>
    <scope>IDENTIFICATION</scope>
</reference>
<dbReference type="GO" id="GO:0046929">
    <property type="term" value="P:negative regulation of neurotransmitter secretion"/>
    <property type="evidence" value="ECO:0007669"/>
    <property type="project" value="Ensembl"/>
</dbReference>
<feature type="domain" description="Metallo-beta-lactamase" evidence="7">
    <location>
        <begin position="120"/>
        <end position="282"/>
    </location>
</feature>